<dbReference type="InterPro" id="IPR000183">
    <property type="entry name" value="Orn/DAP/Arg_de-COase"/>
</dbReference>
<dbReference type="InterPro" id="IPR009006">
    <property type="entry name" value="Ala_racemase/Decarboxylase_C"/>
</dbReference>
<dbReference type="GO" id="GO:0009089">
    <property type="term" value="P:lysine biosynthetic process via diaminopimelate"/>
    <property type="evidence" value="ECO:0007669"/>
    <property type="project" value="InterPro"/>
</dbReference>
<evidence type="ECO:0000256" key="1">
    <source>
        <dbReference type="ARBA" id="ARBA00001933"/>
    </source>
</evidence>
<keyword evidence="6 12" id="KW-0456">Lyase</keyword>
<protein>
    <recommendedName>
        <fullName evidence="10">diaminopimelate decarboxylase</fullName>
        <ecNumber evidence="10">4.1.1.20</ecNumber>
    </recommendedName>
</protein>
<evidence type="ECO:0000256" key="6">
    <source>
        <dbReference type="ARBA" id="ARBA00023239"/>
    </source>
</evidence>
<dbReference type="Gene3D" id="2.40.37.10">
    <property type="entry name" value="Lyase, Ornithine Decarboxylase, Chain A, domain 1"/>
    <property type="match status" value="1"/>
</dbReference>
<keyword evidence="3" id="KW-0210">Decarboxylase</keyword>
<evidence type="ECO:0000256" key="7">
    <source>
        <dbReference type="ARBA" id="ARBA00050464"/>
    </source>
</evidence>
<evidence type="ECO:0000256" key="3">
    <source>
        <dbReference type="ARBA" id="ARBA00022793"/>
    </source>
</evidence>
<dbReference type="PANTHER" id="PTHR43727:SF2">
    <property type="entry name" value="GROUP IV DECARBOXYLASE"/>
    <property type="match status" value="1"/>
</dbReference>
<dbReference type="SUPFAM" id="SSF50621">
    <property type="entry name" value="Alanine racemase C-terminal domain-like"/>
    <property type="match status" value="1"/>
</dbReference>
<dbReference type="CDD" id="cd06828">
    <property type="entry name" value="PLPDE_III_DapDC"/>
    <property type="match status" value="1"/>
</dbReference>
<dbReference type="InterPro" id="IPR029066">
    <property type="entry name" value="PLP-binding_barrel"/>
</dbReference>
<keyword evidence="2" id="KW-0028">Amino-acid biosynthesis</keyword>
<dbReference type="AlphaFoldDB" id="A0A3B1D5F2"/>
<dbReference type="FunFam" id="3.20.20.10:FF:000003">
    <property type="entry name" value="Diaminopimelate decarboxylase"/>
    <property type="match status" value="1"/>
</dbReference>
<dbReference type="InterPro" id="IPR022644">
    <property type="entry name" value="De-COase2_N"/>
</dbReference>
<dbReference type="GO" id="GO:0008836">
    <property type="term" value="F:diaminopimelate decarboxylase activity"/>
    <property type="evidence" value="ECO:0007669"/>
    <property type="project" value="UniProtKB-EC"/>
</dbReference>
<evidence type="ECO:0000313" key="12">
    <source>
        <dbReference type="EMBL" id="VAX26945.1"/>
    </source>
</evidence>
<name>A0A3B1D5F2_9ZZZZ</name>
<dbReference type="PANTHER" id="PTHR43727">
    <property type="entry name" value="DIAMINOPIMELATE DECARBOXYLASE"/>
    <property type="match status" value="1"/>
</dbReference>
<organism evidence="12">
    <name type="scientific">hydrothermal vent metagenome</name>
    <dbReference type="NCBI Taxonomy" id="652676"/>
    <lineage>
        <taxon>unclassified sequences</taxon>
        <taxon>metagenomes</taxon>
        <taxon>ecological metagenomes</taxon>
    </lineage>
</organism>
<dbReference type="NCBIfam" id="TIGR01048">
    <property type="entry name" value="lysA"/>
    <property type="match status" value="1"/>
</dbReference>
<evidence type="ECO:0000256" key="9">
    <source>
        <dbReference type="ARBA" id="ARBA00060983"/>
    </source>
</evidence>
<accession>A0A3B1D5F2</accession>
<dbReference type="Pfam" id="PF02784">
    <property type="entry name" value="Orn_Arg_deC_N"/>
    <property type="match status" value="1"/>
</dbReference>
<dbReference type="PRINTS" id="PR01179">
    <property type="entry name" value="ODADCRBXLASE"/>
</dbReference>
<dbReference type="InterPro" id="IPR002986">
    <property type="entry name" value="DAP_deCOOHase_LysA"/>
</dbReference>
<keyword evidence="4" id="KW-0663">Pyridoxal phosphate</keyword>
<comment type="pathway">
    <text evidence="8">Amino-acid biosynthesis; L-lysine biosynthesis via DAP pathway; L-lysine from DL-2,6-diaminopimelate: step 1/1.</text>
</comment>
<feature type="domain" description="Orn/DAP/Arg decarboxylase 2 N-terminal" evidence="11">
    <location>
        <begin position="45"/>
        <end position="285"/>
    </location>
</feature>
<evidence type="ECO:0000259" key="11">
    <source>
        <dbReference type="Pfam" id="PF02784"/>
    </source>
</evidence>
<dbReference type="HAMAP" id="MF_02120">
    <property type="entry name" value="LysA"/>
    <property type="match status" value="1"/>
</dbReference>
<comment type="catalytic activity">
    <reaction evidence="7">
        <text>meso-2,6-diaminopimelate + H(+) = L-lysine + CO2</text>
        <dbReference type="Rhea" id="RHEA:15101"/>
        <dbReference type="ChEBI" id="CHEBI:15378"/>
        <dbReference type="ChEBI" id="CHEBI:16526"/>
        <dbReference type="ChEBI" id="CHEBI:32551"/>
        <dbReference type="ChEBI" id="CHEBI:57791"/>
        <dbReference type="EC" id="4.1.1.20"/>
    </reaction>
</comment>
<evidence type="ECO:0000256" key="2">
    <source>
        <dbReference type="ARBA" id="ARBA00022605"/>
    </source>
</evidence>
<evidence type="ECO:0000256" key="4">
    <source>
        <dbReference type="ARBA" id="ARBA00022898"/>
    </source>
</evidence>
<sequence length="424" mass="47578">MEYFNSDYFTYSQNELLCEQVPLTKLAKEFGTPLFVYSKKFFADRYNELSEAFREINHKIFYASKANYNINVIKIFNDLGGGVDVNSAGELFRALKAGVEPQNILLTGVGKTDDEIRLGLEKNVYLIKAESEEEVLAIDKIAGEMGKTASVAIRVNPDVDPKTHPYISTGLAENKFGVDAKLAYDLIIRSSKLNNIALTGIDMHIGSQITTIEPFVEATIRMVELYKKIQTAGIPLEHFDVGGGIGVLYKDEAPFTPKELAKKLIPIFMQIDAEIIFEPGRFLTANGGVLLTEVLFTKKNSHGKNFTVVDAAMTELLRPSIYKAYHHIQPVRKNNEKDIVMDVVGPVCESGDYLAKNRTISKVSRKDVLAVMSAGAYGMVMSSNYNGRRRPPEIIIDKDKYYLIRSRETFEHLLYDEEIIDLAE</sequence>
<comment type="similarity">
    <text evidence="9">Belongs to the Orn/Lys/Arg decarboxylase class-II family. LysA subfamily.</text>
</comment>
<gene>
    <name evidence="12" type="ORF">MNBD_IGNAVI01-2688</name>
</gene>
<evidence type="ECO:0000256" key="5">
    <source>
        <dbReference type="ARBA" id="ARBA00023154"/>
    </source>
</evidence>
<evidence type="ECO:0000256" key="8">
    <source>
        <dbReference type="ARBA" id="ARBA00060643"/>
    </source>
</evidence>
<proteinExistence type="inferred from homology"/>
<dbReference type="EC" id="4.1.1.20" evidence="10"/>
<evidence type="ECO:0000256" key="10">
    <source>
        <dbReference type="ARBA" id="ARBA00066427"/>
    </source>
</evidence>
<dbReference type="Gene3D" id="3.20.20.10">
    <property type="entry name" value="Alanine racemase"/>
    <property type="match status" value="1"/>
</dbReference>
<dbReference type="PRINTS" id="PR01181">
    <property type="entry name" value="DAPDCRBXLASE"/>
</dbReference>
<dbReference type="FunFam" id="2.40.37.10:FF:000003">
    <property type="entry name" value="Diaminopimelate decarboxylase"/>
    <property type="match status" value="1"/>
</dbReference>
<keyword evidence="5" id="KW-0457">Lysine biosynthesis</keyword>
<dbReference type="SUPFAM" id="SSF51419">
    <property type="entry name" value="PLP-binding barrel"/>
    <property type="match status" value="1"/>
</dbReference>
<comment type="cofactor">
    <cofactor evidence="1">
        <name>pyridoxal 5'-phosphate</name>
        <dbReference type="ChEBI" id="CHEBI:597326"/>
    </cofactor>
</comment>
<dbReference type="EMBL" id="UOGD01000361">
    <property type="protein sequence ID" value="VAX26945.1"/>
    <property type="molecule type" value="Genomic_DNA"/>
</dbReference>
<reference evidence="12" key="1">
    <citation type="submission" date="2018-06" db="EMBL/GenBank/DDBJ databases">
        <authorList>
            <person name="Zhirakovskaya E."/>
        </authorList>
    </citation>
    <scope>NUCLEOTIDE SEQUENCE</scope>
</reference>